<reference evidence="2 3" key="1">
    <citation type="submission" date="2019-06" db="EMBL/GenBank/DDBJ databases">
        <title>Amycolatopsis alkalitolerans sp. nov., isolated from Gastrodia elata Blume.</title>
        <authorList>
            <person name="Narsing Rao M.P."/>
            <person name="Li W.J."/>
        </authorList>
    </citation>
    <scope>NUCLEOTIDE SEQUENCE [LARGE SCALE GENOMIC DNA]</scope>
    <source>
        <strain evidence="2 3">SYSUP0005</strain>
    </source>
</reference>
<dbReference type="EMBL" id="VDFW01000003">
    <property type="protein sequence ID" value="TNC28752.1"/>
    <property type="molecule type" value="Genomic_DNA"/>
</dbReference>
<gene>
    <name evidence="2" type="ORF">FG385_05765</name>
</gene>
<evidence type="ECO:0000313" key="2">
    <source>
        <dbReference type="EMBL" id="TNC28752.1"/>
    </source>
</evidence>
<protein>
    <submittedName>
        <fullName evidence="2">Tetratricopeptide repeat protein</fullName>
    </submittedName>
</protein>
<evidence type="ECO:0000313" key="3">
    <source>
        <dbReference type="Proteomes" id="UP000305546"/>
    </source>
</evidence>
<comment type="caution">
    <text evidence="2">The sequence shown here is derived from an EMBL/GenBank/DDBJ whole genome shotgun (WGS) entry which is preliminary data.</text>
</comment>
<dbReference type="OrthoDB" id="4377297at2"/>
<feature type="region of interest" description="Disordered" evidence="1">
    <location>
        <begin position="109"/>
        <end position="140"/>
    </location>
</feature>
<dbReference type="Proteomes" id="UP000305546">
    <property type="component" value="Unassembled WGS sequence"/>
</dbReference>
<proteinExistence type="predicted"/>
<name>A0A5C4M6I1_9PSEU</name>
<dbReference type="InterPro" id="IPR011990">
    <property type="entry name" value="TPR-like_helical_dom_sf"/>
</dbReference>
<dbReference type="RefSeq" id="WP_139095523.1">
    <property type="nucleotide sequence ID" value="NZ_VDFW01000003.1"/>
</dbReference>
<organism evidence="2 3">
    <name type="scientific">Amycolatopsis alkalitolerans</name>
    <dbReference type="NCBI Taxonomy" id="2547244"/>
    <lineage>
        <taxon>Bacteria</taxon>
        <taxon>Bacillati</taxon>
        <taxon>Actinomycetota</taxon>
        <taxon>Actinomycetes</taxon>
        <taxon>Pseudonocardiales</taxon>
        <taxon>Pseudonocardiaceae</taxon>
        <taxon>Amycolatopsis</taxon>
    </lineage>
</organism>
<keyword evidence="3" id="KW-1185">Reference proteome</keyword>
<dbReference type="SUPFAM" id="SSF48452">
    <property type="entry name" value="TPR-like"/>
    <property type="match status" value="1"/>
</dbReference>
<sequence length="304" mass="31767">MEALRAARFGLVSIDELRRAAFGDRPVLPPGTPASPRAKLLTAIVLGGQGRYAGAATLLDEVARGRDRVLASLALSTFASHRRQLGGHRAAFGPDGAALRLVTGLSGRTGARMSGDGEAPAHRARPGAGVPQEEDPDGIDAEGARADALLGLAADNLGIGRLPLARRLVARVTARSWRSKVRLGWVSAELELAGGQAANAVEPAERALELAESAGALRHVVKSRLVLAAALGATGERERAVHLAEEALAVTDEYALRSLSWPAGSIAAEYGRDRSRVDAMVHAVLLRSDPDGRRLAGESPWVPA</sequence>
<evidence type="ECO:0000256" key="1">
    <source>
        <dbReference type="SAM" id="MobiDB-lite"/>
    </source>
</evidence>
<dbReference type="AlphaFoldDB" id="A0A5C4M6I1"/>
<accession>A0A5C4M6I1</accession>